<proteinExistence type="predicted"/>
<dbReference type="Gene3D" id="3.40.50.300">
    <property type="entry name" value="P-loop containing nucleotide triphosphate hydrolases"/>
    <property type="match status" value="1"/>
</dbReference>
<dbReference type="CTD" id="9927"/>
<dbReference type="AlphaFoldDB" id="A0A922LX27"/>
<feature type="transmembrane region" description="Helical" evidence="11">
    <location>
        <begin position="642"/>
        <end position="660"/>
    </location>
</feature>
<dbReference type="PANTHER" id="PTHR10465:SF3">
    <property type="entry name" value="TRANSMEMBRANE GTPASE MARF-RELATED"/>
    <property type="match status" value="1"/>
</dbReference>
<keyword evidence="14" id="KW-1185">Reference proteome</keyword>
<evidence type="ECO:0000313" key="13">
    <source>
        <dbReference type="EMBL" id="KAH9595596.1"/>
    </source>
</evidence>
<keyword evidence="3" id="KW-0547">Nucleotide-binding</keyword>
<protein>
    <submittedName>
        <fullName evidence="13">Mitofusin-2</fullName>
    </submittedName>
</protein>
<keyword evidence="10 11" id="KW-0472">Membrane</keyword>
<evidence type="ECO:0000256" key="1">
    <source>
        <dbReference type="ARBA" id="ARBA00004374"/>
    </source>
</evidence>
<evidence type="ECO:0000256" key="3">
    <source>
        <dbReference type="ARBA" id="ARBA00022741"/>
    </source>
</evidence>
<keyword evidence="8" id="KW-0496">Mitochondrion</keyword>
<evidence type="ECO:0000256" key="2">
    <source>
        <dbReference type="ARBA" id="ARBA00022692"/>
    </source>
</evidence>
<sequence>MSSYPYNSTSELRQKMTGLRRQLSHPHLNKFKEAKKELASIYEDILSYVSESHKFTREQSEEERFARLIGQGVHAEVEHHLQKIRNIQEIIARNQMKCAFFGRTSNGKSTVINAMLGSKLLPSGLGHTTSCFLEIQGTDQDSGYLLMADSDTNPKETSDISHQARPIDSVGQLAHALSSVKLSTDTLLKIFWPSSYCRLLREDVVLLDSPGINVDPDMDRWIDLHCLDADVFILVANAESTLMQAEKDFFHKVSQKLSKPNIFIINNRWDASANEIEYINEVREQHLQRCVAFLVDELKVCTRTEAEGHVFFVSAREVLAMRTKANLGGDPHSGPPGAATSIGSPLSAVAYMAEGWQDRLVEFTNFETVFEKNLSESATRTKFAAHSEQGKDVVNRVRTIMENIYETTVEEKDAAVRCRRLSQAHLEEVRARLMKTTQAVDEMLHASLARVEAQVASALNAEIRRLSELVDSYSRPFHPDPALIHVYKRELNTHVERELGRKLTEACSSDILNEVARCEQLMMNKHAAIVSDEACKNRILQLVDPTAFTPEFHLDCRNLCANFHEDIQFRFSLSLGTLFQRLSAPRRSTNSYHWTQSDGIPSSLVNSSILPRSSLTVDLFPSLMSRGAVGTVIAFGIMSKAVGWRVLAVACGIYGGLYLYERLSWTNKAKETAFKRQYVDFASHKLRLIVDLTSTNARHQAKRELHLAHKKLSTEVENFIDTLVEEVKQLDSDINRLDFITTEARKLKNRANNLGNILNKFHETFILNPWDESN</sequence>
<keyword evidence="2 11" id="KW-0812">Transmembrane</keyword>
<dbReference type="Pfam" id="PF00350">
    <property type="entry name" value="Dynamin_N"/>
    <property type="match status" value="1"/>
</dbReference>
<evidence type="ECO:0000256" key="5">
    <source>
        <dbReference type="ARBA" id="ARBA00022801"/>
    </source>
</evidence>
<dbReference type="InterPro" id="IPR027417">
    <property type="entry name" value="P-loop_NTPase"/>
</dbReference>
<dbReference type="GeneID" id="75576811"/>
<evidence type="ECO:0000256" key="7">
    <source>
        <dbReference type="ARBA" id="ARBA00023054"/>
    </source>
</evidence>
<dbReference type="PANTHER" id="PTHR10465">
    <property type="entry name" value="TRANSMEMBRANE GTPASE FZO1"/>
    <property type="match status" value="1"/>
</dbReference>
<name>A0A922LX27_SCHHA</name>
<accession>A0A922LX27</accession>
<evidence type="ECO:0000259" key="12">
    <source>
        <dbReference type="PROSITE" id="PS51718"/>
    </source>
</evidence>
<evidence type="ECO:0000256" key="11">
    <source>
        <dbReference type="SAM" id="Phobius"/>
    </source>
</evidence>
<comment type="subcellular location">
    <subcellularLocation>
        <location evidence="1">Mitochondrion outer membrane</location>
        <topology evidence="1">Multi-pass membrane protein</topology>
    </subcellularLocation>
</comment>
<dbReference type="InterPro" id="IPR030381">
    <property type="entry name" value="G_DYNAMIN_dom"/>
</dbReference>
<keyword evidence="9" id="KW-0342">GTP-binding</keyword>
<dbReference type="SUPFAM" id="SSF52540">
    <property type="entry name" value="P-loop containing nucleoside triphosphate hydrolases"/>
    <property type="match status" value="1"/>
</dbReference>
<dbReference type="GO" id="GO:0005525">
    <property type="term" value="F:GTP binding"/>
    <property type="evidence" value="ECO:0007669"/>
    <property type="project" value="UniProtKB-KW"/>
</dbReference>
<dbReference type="RefSeq" id="XP_051074470.1">
    <property type="nucleotide sequence ID" value="XM_051209048.1"/>
</dbReference>
<dbReference type="GO" id="GO:0005741">
    <property type="term" value="C:mitochondrial outer membrane"/>
    <property type="evidence" value="ECO:0007669"/>
    <property type="project" value="UniProtKB-SubCell"/>
</dbReference>
<dbReference type="Gene3D" id="1.20.5.110">
    <property type="match status" value="1"/>
</dbReference>
<evidence type="ECO:0000313" key="14">
    <source>
        <dbReference type="Proteomes" id="UP000471633"/>
    </source>
</evidence>
<dbReference type="PROSITE" id="PS51718">
    <property type="entry name" value="G_DYNAMIN_2"/>
    <property type="match status" value="1"/>
</dbReference>
<dbReference type="Proteomes" id="UP000471633">
    <property type="component" value="Unassembled WGS sequence"/>
</dbReference>
<keyword evidence="5" id="KW-0378">Hydrolase</keyword>
<dbReference type="GO" id="GO:0008053">
    <property type="term" value="P:mitochondrial fusion"/>
    <property type="evidence" value="ECO:0007669"/>
    <property type="project" value="InterPro"/>
</dbReference>
<dbReference type="SUPFAM" id="SSF111479">
    <property type="entry name" value="Fzo-like conserved region"/>
    <property type="match status" value="1"/>
</dbReference>
<dbReference type="KEGG" id="shx:MS3_00001582"/>
<dbReference type="InterPro" id="IPR045063">
    <property type="entry name" value="Dynamin_N"/>
</dbReference>
<evidence type="ECO:0000256" key="10">
    <source>
        <dbReference type="ARBA" id="ARBA00023136"/>
    </source>
</evidence>
<dbReference type="InterPro" id="IPR027094">
    <property type="entry name" value="Mitofusin_fam"/>
</dbReference>
<keyword evidence="4" id="KW-1000">Mitochondrion outer membrane</keyword>
<reference evidence="13" key="2">
    <citation type="journal article" date="2019" name="Gigascience">
        <title>High-quality Schistosoma haematobium genome achieved by single-molecule and long-range sequencing.</title>
        <authorList>
            <person name="Stroehlein A.J."/>
            <person name="Korhonen P.K."/>
            <person name="Chong T.M."/>
            <person name="Lim Y.L."/>
            <person name="Chan K.G."/>
            <person name="Webster B."/>
            <person name="Rollinson D."/>
            <person name="Brindley P.J."/>
            <person name="Gasser R.B."/>
            <person name="Young N.D."/>
        </authorList>
    </citation>
    <scope>NUCLEOTIDE SEQUENCE</scope>
</reference>
<organism evidence="13 14">
    <name type="scientific">Schistosoma haematobium</name>
    <name type="common">Blood fluke</name>
    <dbReference type="NCBI Taxonomy" id="6185"/>
    <lineage>
        <taxon>Eukaryota</taxon>
        <taxon>Metazoa</taxon>
        <taxon>Spiralia</taxon>
        <taxon>Lophotrochozoa</taxon>
        <taxon>Platyhelminthes</taxon>
        <taxon>Trematoda</taxon>
        <taxon>Digenea</taxon>
        <taxon>Strigeidida</taxon>
        <taxon>Schistosomatoidea</taxon>
        <taxon>Schistosomatidae</taxon>
        <taxon>Schistosoma</taxon>
    </lineage>
</organism>
<dbReference type="FunFam" id="3.40.50.300:FF:002843">
    <property type="entry name" value="Mitofusin 2"/>
    <property type="match status" value="1"/>
</dbReference>
<gene>
    <name evidence="13" type="primary">MFN2</name>
    <name evidence="13" type="ORF">MS3_00001582</name>
</gene>
<dbReference type="Pfam" id="PF04799">
    <property type="entry name" value="Fzo_mitofusin"/>
    <property type="match status" value="1"/>
</dbReference>
<dbReference type="InterPro" id="IPR006884">
    <property type="entry name" value="Fzo/mitofusin_HR2"/>
</dbReference>
<dbReference type="GO" id="GO:0051646">
    <property type="term" value="P:mitochondrion localization"/>
    <property type="evidence" value="ECO:0007669"/>
    <property type="project" value="TreeGrafter"/>
</dbReference>
<keyword evidence="7" id="KW-0175">Coiled coil</keyword>
<evidence type="ECO:0000256" key="8">
    <source>
        <dbReference type="ARBA" id="ARBA00023128"/>
    </source>
</evidence>
<feature type="domain" description="Dynamin-type G" evidence="12">
    <location>
        <begin position="92"/>
        <end position="367"/>
    </location>
</feature>
<evidence type="ECO:0000256" key="9">
    <source>
        <dbReference type="ARBA" id="ARBA00023134"/>
    </source>
</evidence>
<dbReference type="GO" id="GO:0003924">
    <property type="term" value="F:GTPase activity"/>
    <property type="evidence" value="ECO:0007669"/>
    <property type="project" value="InterPro"/>
</dbReference>
<reference evidence="13" key="4">
    <citation type="journal article" date="2022" name="PLoS Pathog.">
        <title>Chromosome-level genome of Schistosoma haematobium underpins genome-wide explorations of molecular variation.</title>
        <authorList>
            <person name="Stroehlein A.J."/>
            <person name="Korhonen P.K."/>
            <person name="Lee V.V."/>
            <person name="Ralph S.A."/>
            <person name="Mentink-Kane M."/>
            <person name="You H."/>
            <person name="McManus D.P."/>
            <person name="Tchuente L.T."/>
            <person name="Stothard J.R."/>
            <person name="Kaur P."/>
            <person name="Dudchenko O."/>
            <person name="Aiden E.L."/>
            <person name="Yang B."/>
            <person name="Yang H."/>
            <person name="Emery A.M."/>
            <person name="Webster B.L."/>
            <person name="Brindley P.J."/>
            <person name="Rollinson D."/>
            <person name="Chang B.C.H."/>
            <person name="Gasser R.B."/>
            <person name="Young N.D."/>
        </authorList>
    </citation>
    <scope>NUCLEOTIDE SEQUENCE</scope>
</reference>
<reference evidence="13" key="3">
    <citation type="submission" date="2021-06" db="EMBL/GenBank/DDBJ databases">
        <title>Chromosome-level genome assembly for S. haematobium.</title>
        <authorList>
            <person name="Stroehlein A.J."/>
        </authorList>
    </citation>
    <scope>NUCLEOTIDE SEQUENCE</scope>
</reference>
<reference evidence="13" key="1">
    <citation type="journal article" date="2012" name="Nat. Genet.">
        <title>Whole-genome sequence of Schistosoma haematobium.</title>
        <authorList>
            <person name="Young N.D."/>
            <person name="Jex A.R."/>
            <person name="Li B."/>
            <person name="Liu S."/>
            <person name="Yang L."/>
            <person name="Xiong Z."/>
            <person name="Li Y."/>
            <person name="Cantacessi C."/>
            <person name="Hall R.S."/>
            <person name="Xu X."/>
            <person name="Chen F."/>
            <person name="Wu X."/>
            <person name="Zerlotini A."/>
            <person name="Oliveira G."/>
            <person name="Hofmann A."/>
            <person name="Zhang G."/>
            <person name="Fang X."/>
            <person name="Kang Y."/>
            <person name="Campbell B.E."/>
            <person name="Loukas A."/>
            <person name="Ranganathan S."/>
            <person name="Rollinson D."/>
            <person name="Rinaldi G."/>
            <person name="Brindley P.J."/>
            <person name="Yang H."/>
            <person name="Wang J."/>
            <person name="Wang J."/>
            <person name="Gasser R.B."/>
        </authorList>
    </citation>
    <scope>NUCLEOTIDE SEQUENCE</scope>
</reference>
<dbReference type="EMBL" id="AMPZ03000001">
    <property type="protein sequence ID" value="KAH9595596.1"/>
    <property type="molecule type" value="Genomic_DNA"/>
</dbReference>
<evidence type="ECO:0000256" key="6">
    <source>
        <dbReference type="ARBA" id="ARBA00022989"/>
    </source>
</evidence>
<keyword evidence="6 11" id="KW-1133">Transmembrane helix</keyword>
<comment type="caution">
    <text evidence="13">The sequence shown here is derived from an EMBL/GenBank/DDBJ whole genome shotgun (WGS) entry which is preliminary data.</text>
</comment>
<evidence type="ECO:0000256" key="4">
    <source>
        <dbReference type="ARBA" id="ARBA00022787"/>
    </source>
</evidence>
<dbReference type="CDD" id="cd09912">
    <property type="entry name" value="DLP_2"/>
    <property type="match status" value="1"/>
</dbReference>